<accession>A0AAV7NSG6</accession>
<dbReference type="AlphaFoldDB" id="A0AAV7NSG6"/>
<keyword evidence="3" id="KW-1185">Reference proteome</keyword>
<proteinExistence type="predicted"/>
<protein>
    <submittedName>
        <fullName evidence="2">Uncharacterized protein</fullName>
    </submittedName>
</protein>
<organism evidence="2 3">
    <name type="scientific">Pleurodeles waltl</name>
    <name type="common">Iberian ribbed newt</name>
    <dbReference type="NCBI Taxonomy" id="8319"/>
    <lineage>
        <taxon>Eukaryota</taxon>
        <taxon>Metazoa</taxon>
        <taxon>Chordata</taxon>
        <taxon>Craniata</taxon>
        <taxon>Vertebrata</taxon>
        <taxon>Euteleostomi</taxon>
        <taxon>Amphibia</taxon>
        <taxon>Batrachia</taxon>
        <taxon>Caudata</taxon>
        <taxon>Salamandroidea</taxon>
        <taxon>Salamandridae</taxon>
        <taxon>Pleurodelinae</taxon>
        <taxon>Pleurodeles</taxon>
    </lineage>
</organism>
<evidence type="ECO:0000313" key="3">
    <source>
        <dbReference type="Proteomes" id="UP001066276"/>
    </source>
</evidence>
<comment type="caution">
    <text evidence="2">The sequence shown here is derived from an EMBL/GenBank/DDBJ whole genome shotgun (WGS) entry which is preliminary data.</text>
</comment>
<sequence>MHRVNLEPGPCESLTRNNPTAGPPESDLEETLLCLCQETGEFNPEPRLECFASVAAPALVKDGLMVFSSS</sequence>
<evidence type="ECO:0000313" key="2">
    <source>
        <dbReference type="EMBL" id="KAJ1118992.1"/>
    </source>
</evidence>
<dbReference type="Proteomes" id="UP001066276">
    <property type="component" value="Chromosome 8"/>
</dbReference>
<feature type="region of interest" description="Disordered" evidence="1">
    <location>
        <begin position="1"/>
        <end position="27"/>
    </location>
</feature>
<gene>
    <name evidence="2" type="ORF">NDU88_007178</name>
</gene>
<name>A0AAV7NSG6_PLEWA</name>
<evidence type="ECO:0000256" key="1">
    <source>
        <dbReference type="SAM" id="MobiDB-lite"/>
    </source>
</evidence>
<dbReference type="EMBL" id="JANPWB010000012">
    <property type="protein sequence ID" value="KAJ1118992.1"/>
    <property type="molecule type" value="Genomic_DNA"/>
</dbReference>
<reference evidence="2" key="1">
    <citation type="journal article" date="2022" name="bioRxiv">
        <title>Sequencing and chromosome-scale assembly of the giantPleurodeles waltlgenome.</title>
        <authorList>
            <person name="Brown T."/>
            <person name="Elewa A."/>
            <person name="Iarovenko S."/>
            <person name="Subramanian E."/>
            <person name="Araus A.J."/>
            <person name="Petzold A."/>
            <person name="Susuki M."/>
            <person name="Suzuki K.-i.T."/>
            <person name="Hayashi T."/>
            <person name="Toyoda A."/>
            <person name="Oliveira C."/>
            <person name="Osipova E."/>
            <person name="Leigh N.D."/>
            <person name="Simon A."/>
            <person name="Yun M.H."/>
        </authorList>
    </citation>
    <scope>NUCLEOTIDE SEQUENCE</scope>
    <source>
        <strain evidence="2">20211129_DDA</strain>
        <tissue evidence="2">Liver</tissue>
    </source>
</reference>